<evidence type="ECO:0000313" key="21">
    <source>
        <dbReference type="Proteomes" id="UP001153365"/>
    </source>
</evidence>
<organism evidence="20 21">
    <name type="scientific">Phakopsora pachyrhizi</name>
    <name type="common">Asian soybean rust disease fungus</name>
    <dbReference type="NCBI Taxonomy" id="170000"/>
    <lineage>
        <taxon>Eukaryota</taxon>
        <taxon>Fungi</taxon>
        <taxon>Dikarya</taxon>
        <taxon>Basidiomycota</taxon>
        <taxon>Pucciniomycotina</taxon>
        <taxon>Pucciniomycetes</taxon>
        <taxon>Pucciniales</taxon>
        <taxon>Phakopsoraceae</taxon>
        <taxon>Phakopsora</taxon>
    </lineage>
</organism>
<keyword evidence="9" id="KW-0067">ATP-binding</keyword>
<reference evidence="20" key="1">
    <citation type="submission" date="2022-06" db="EMBL/GenBank/DDBJ databases">
        <authorList>
            <consortium name="SYNGENTA / RWTH Aachen University"/>
        </authorList>
    </citation>
    <scope>NUCLEOTIDE SEQUENCE</scope>
</reference>
<evidence type="ECO:0000256" key="15">
    <source>
        <dbReference type="ARBA" id="ARBA00046271"/>
    </source>
</evidence>
<sequence>MTDKHHHHQVNLRLCPMRCSLVNLPPILASRLSSQSILPQSLAIELRRINRSDPDHRDSNQNDQMILYVGWTGLTTSKVSQLNLSNQTSDSKQIRSPNFLSPSSMMLNGNNRNKHGLKDLVVETIEMDESIGDQMAWKTGDRLEIRFFHSQLKRAKTVNVEPISIDDWEILESNPEYLEDNLLSQIRVLSQSQTLLVWLYGKTLIKLKVISIESSSMATSRPSDSGLTNDQNRVPYLITNETEIIVSPKTRQASHLDNRKEQILEPTKTHRSSNDGGYDDDDDEAKRIYLKILPRAFIKAQKESSFQGEDDDDGNPIVEINSIQFSNHLQIFYPTTLCSLSLIMRPNKDSVNSKTISDGIDPSTQKRSNRSTTTLNRSKASSLKRGTTSSESISDRVRVVPSETVPFGFLKVSDRFRKVWLSGLPSRHDGKLSGDYEYVRIGSVRGGRSLAESAAEDFAESKNCSRKTQKQGSSDDDGSEEEDEEEDEVFLAGFDQQLKFCLSYLRRALIKRAYYDDDGLNGSIGHGRRVKSQIFEGLMICGPSGSGKSTIVKKLIERVSLESDLMLYSSYIDCGKYVDERLGSIKSKFLEWFEVSVWYSPSILVLDDLDKLLPAEVEHIDSFRNRILTEELISTISSMIRDETLRTKGLLLIVTCSNKDNLHKLLNCKSSCGVNLVDEVLDLKGLSIESRKQILVELIELKLVRSNQKLEVREIEKVYESVGAKTEGYLVVDLKDLIDRVIHLAIIRSLKLDSLSKQDLQKDLDKVSTKVVLELKDFESAISDFLPISIRDLKLKKSNVQWSDIGGLNETRRVLRETLEWPNKYSKLFVNCPLRLRSGLLLYGYPGCGKTLLASAIAKECGLNFISIKGPELLNKYIGASEKSVRDIFDRAQVARPCVLFFDEFESIAPKRGHDSTGVTDRVVNQLLTQMDGAEGLEGVYVLAATSRPDLIDPALLRPGRLDKSLLCSMPNERERIEILIAVSRSLKLDDDVRFEEVAERTEGFTGADLQALIYSSHLKVAHECIESKKVMNNKDNKVFRSPEDSNDSQCDSNKGIIDDDGGMKEVQKKLNWIELSVDDQDQLIKNDGEDEGLPHNIFSKKSKSRAELESTRKMIEVVLRNTKKKRTERMKKRTNKLEDEDGVTNSLKNSNENFSSVSFFFLYNFLLEKQIKLKQFYLEIAKYFCIYIYILLLLLTLHPTPPLHVCIAISKIRNLLG</sequence>
<dbReference type="GO" id="GO:0005778">
    <property type="term" value="C:peroxisomal membrane"/>
    <property type="evidence" value="ECO:0007669"/>
    <property type="project" value="UniProtKB-SubCell"/>
</dbReference>
<keyword evidence="11" id="KW-0472">Membrane</keyword>
<evidence type="ECO:0000313" key="20">
    <source>
        <dbReference type="EMBL" id="CAH7667322.1"/>
    </source>
</evidence>
<dbReference type="Gene3D" id="3.10.330.10">
    <property type="match status" value="1"/>
</dbReference>
<dbReference type="InterPro" id="IPR003960">
    <property type="entry name" value="ATPase_AAA_CS"/>
</dbReference>
<dbReference type="InterPro" id="IPR041569">
    <property type="entry name" value="AAA_lid_3"/>
</dbReference>
<evidence type="ECO:0000256" key="12">
    <source>
        <dbReference type="ARBA" id="ARBA00023140"/>
    </source>
</evidence>
<dbReference type="GO" id="GO:0005524">
    <property type="term" value="F:ATP binding"/>
    <property type="evidence" value="ECO:0007669"/>
    <property type="project" value="UniProtKB-KW"/>
</dbReference>
<evidence type="ECO:0000256" key="2">
    <source>
        <dbReference type="ARBA" id="ARBA00006914"/>
    </source>
</evidence>
<dbReference type="FunFam" id="3.40.50.300:FF:000149">
    <property type="entry name" value="Nuclear valosin-containing protein-like"/>
    <property type="match status" value="1"/>
</dbReference>
<dbReference type="Pfam" id="PF00004">
    <property type="entry name" value="AAA"/>
    <property type="match status" value="2"/>
</dbReference>
<dbReference type="Proteomes" id="UP001153365">
    <property type="component" value="Unassembled WGS sequence"/>
</dbReference>
<feature type="domain" description="AAA+ ATPase" evidence="19">
    <location>
        <begin position="836"/>
        <end position="971"/>
    </location>
</feature>
<comment type="caution">
    <text evidence="20">The sequence shown here is derived from an EMBL/GenBank/DDBJ whole genome shotgun (WGS) entry which is preliminary data.</text>
</comment>
<feature type="region of interest" description="Disordered" evidence="18">
    <location>
        <begin position="1040"/>
        <end position="1061"/>
    </location>
</feature>
<evidence type="ECO:0000256" key="9">
    <source>
        <dbReference type="ARBA" id="ARBA00022840"/>
    </source>
</evidence>
<dbReference type="InterPro" id="IPR027417">
    <property type="entry name" value="P-loop_NTPase"/>
</dbReference>
<dbReference type="Gene3D" id="3.40.50.300">
    <property type="entry name" value="P-loop containing nucleotide triphosphate hydrolases"/>
    <property type="match status" value="2"/>
</dbReference>
<comment type="catalytic activity">
    <reaction evidence="16">
        <text>ATP + H2O = ADP + phosphate + H(+)</text>
        <dbReference type="Rhea" id="RHEA:13065"/>
        <dbReference type="ChEBI" id="CHEBI:15377"/>
        <dbReference type="ChEBI" id="CHEBI:15378"/>
        <dbReference type="ChEBI" id="CHEBI:30616"/>
        <dbReference type="ChEBI" id="CHEBI:43474"/>
        <dbReference type="ChEBI" id="CHEBI:456216"/>
    </reaction>
    <physiologicalReaction direction="left-to-right" evidence="16">
        <dbReference type="Rhea" id="RHEA:13066"/>
    </physiologicalReaction>
</comment>
<keyword evidence="8" id="KW-0378">Hydrolase</keyword>
<dbReference type="GO" id="GO:0016558">
    <property type="term" value="P:protein import into peroxisome matrix"/>
    <property type="evidence" value="ECO:0007669"/>
    <property type="project" value="TreeGrafter"/>
</dbReference>
<dbReference type="CDD" id="cd19526">
    <property type="entry name" value="RecA-like_PEX1_r2"/>
    <property type="match status" value="1"/>
</dbReference>
<dbReference type="PANTHER" id="PTHR23077:SF12">
    <property type="entry name" value="PEROXISOMAL ATPASE PEX1"/>
    <property type="match status" value="1"/>
</dbReference>
<protein>
    <recommendedName>
        <fullName evidence="14">Peroxisomal ATPase PEX1</fullName>
    </recommendedName>
    <alternativeName>
        <fullName evidence="13">Peroxin-1</fullName>
    </alternativeName>
</protein>
<evidence type="ECO:0000256" key="5">
    <source>
        <dbReference type="ARBA" id="ARBA00022593"/>
    </source>
</evidence>
<dbReference type="EMBL" id="CALTRL010000272">
    <property type="protein sequence ID" value="CAH7667322.1"/>
    <property type="molecule type" value="Genomic_DNA"/>
</dbReference>
<evidence type="ECO:0000256" key="17">
    <source>
        <dbReference type="ARBA" id="ARBA00064205"/>
    </source>
</evidence>
<keyword evidence="12" id="KW-0576">Peroxisome</keyword>
<dbReference type="InterPro" id="IPR050168">
    <property type="entry name" value="AAA_ATPase_domain"/>
</dbReference>
<dbReference type="GO" id="GO:0005829">
    <property type="term" value="C:cytosol"/>
    <property type="evidence" value="ECO:0007669"/>
    <property type="project" value="UniProtKB-SubCell"/>
</dbReference>
<dbReference type="InterPro" id="IPR003593">
    <property type="entry name" value="AAA+_ATPase"/>
</dbReference>
<dbReference type="Pfam" id="PF09262">
    <property type="entry name" value="PEX-1N"/>
    <property type="match status" value="1"/>
</dbReference>
<evidence type="ECO:0000256" key="7">
    <source>
        <dbReference type="ARBA" id="ARBA00022741"/>
    </source>
</evidence>
<feature type="domain" description="AAA+ ATPase" evidence="19">
    <location>
        <begin position="534"/>
        <end position="700"/>
    </location>
</feature>
<evidence type="ECO:0000256" key="1">
    <source>
        <dbReference type="ARBA" id="ARBA00004514"/>
    </source>
</evidence>
<feature type="region of interest" description="Disordered" evidence="18">
    <location>
        <begin position="460"/>
        <end position="486"/>
    </location>
</feature>
<keyword evidence="4" id="KW-0963">Cytoplasm</keyword>
<evidence type="ECO:0000256" key="14">
    <source>
        <dbReference type="ARBA" id="ARBA00034532"/>
    </source>
</evidence>
<keyword evidence="10" id="KW-0653">Protein transport</keyword>
<dbReference type="InterPro" id="IPR015342">
    <property type="entry name" value="PEX1-N_C-lobe"/>
</dbReference>
<dbReference type="InterPro" id="IPR003959">
    <property type="entry name" value="ATPase_AAA_core"/>
</dbReference>
<keyword evidence="3" id="KW-0813">Transport</keyword>
<dbReference type="SUPFAM" id="SSF52540">
    <property type="entry name" value="P-loop containing nucleoside triphosphate hydrolases"/>
    <property type="match status" value="2"/>
</dbReference>
<evidence type="ECO:0000256" key="10">
    <source>
        <dbReference type="ARBA" id="ARBA00022927"/>
    </source>
</evidence>
<accession>A0AAV0AI91</accession>
<evidence type="ECO:0000256" key="16">
    <source>
        <dbReference type="ARBA" id="ARBA00048778"/>
    </source>
</evidence>
<evidence type="ECO:0000259" key="19">
    <source>
        <dbReference type="SMART" id="SM00382"/>
    </source>
</evidence>
<evidence type="ECO:0000256" key="3">
    <source>
        <dbReference type="ARBA" id="ARBA00022448"/>
    </source>
</evidence>
<dbReference type="FunFam" id="1.10.8.60:FF:000105">
    <property type="entry name" value="PeRoXisome assembly factor"/>
    <property type="match status" value="1"/>
</dbReference>
<dbReference type="SUPFAM" id="SSF54585">
    <property type="entry name" value="Cdc48 domain 2-like"/>
    <property type="match status" value="1"/>
</dbReference>
<keyword evidence="6" id="KW-0677">Repeat</keyword>
<dbReference type="PROSITE" id="PS00674">
    <property type="entry name" value="AAA"/>
    <property type="match status" value="1"/>
</dbReference>
<evidence type="ECO:0000256" key="4">
    <source>
        <dbReference type="ARBA" id="ARBA00022490"/>
    </source>
</evidence>
<dbReference type="Pfam" id="PF17862">
    <property type="entry name" value="AAA_lid_3"/>
    <property type="match status" value="1"/>
</dbReference>
<proteinExistence type="inferred from homology"/>
<keyword evidence="21" id="KW-1185">Reference proteome</keyword>
<comment type="similarity">
    <text evidence="2">Belongs to the AAA ATPase family.</text>
</comment>
<gene>
    <name evidence="20" type="ORF">PPACK8108_LOCUS1740</name>
</gene>
<feature type="region of interest" description="Disordered" evidence="18">
    <location>
        <begin position="351"/>
        <end position="394"/>
    </location>
</feature>
<feature type="compositionally biased region" description="Polar residues" evidence="18">
    <location>
        <begin position="351"/>
        <end position="392"/>
    </location>
</feature>
<evidence type="ECO:0000256" key="13">
    <source>
        <dbReference type="ARBA" id="ARBA00032509"/>
    </source>
</evidence>
<evidence type="ECO:0000256" key="6">
    <source>
        <dbReference type="ARBA" id="ARBA00022737"/>
    </source>
</evidence>
<comment type="subcellular location">
    <subcellularLocation>
        <location evidence="1">Cytoplasm</location>
        <location evidence="1">Cytosol</location>
    </subcellularLocation>
    <subcellularLocation>
        <location evidence="15">Peroxisome membrane</location>
    </subcellularLocation>
</comment>
<feature type="compositionally biased region" description="Acidic residues" evidence="18">
    <location>
        <begin position="474"/>
        <end position="486"/>
    </location>
</feature>
<dbReference type="GO" id="GO:0016887">
    <property type="term" value="F:ATP hydrolysis activity"/>
    <property type="evidence" value="ECO:0007669"/>
    <property type="project" value="InterPro"/>
</dbReference>
<comment type="subunit">
    <text evidence="17">Interacts with PEX6; forming the PEX1-PEX6 AAA ATPase complex, which is composed of a heterohexamer formed by a trimer of PEX1-PEX6 dimers.</text>
</comment>
<dbReference type="InterPro" id="IPR029067">
    <property type="entry name" value="CDC48_domain_2-like_sf"/>
</dbReference>
<name>A0AAV0AI91_PHAPC</name>
<dbReference type="PANTHER" id="PTHR23077">
    <property type="entry name" value="AAA-FAMILY ATPASE"/>
    <property type="match status" value="1"/>
</dbReference>
<keyword evidence="7" id="KW-0547">Nucleotide-binding</keyword>
<evidence type="ECO:0000256" key="11">
    <source>
        <dbReference type="ARBA" id="ARBA00023136"/>
    </source>
</evidence>
<dbReference type="SMART" id="SM00382">
    <property type="entry name" value="AAA"/>
    <property type="match status" value="2"/>
</dbReference>
<dbReference type="Gene3D" id="1.10.8.60">
    <property type="match status" value="1"/>
</dbReference>
<dbReference type="AlphaFoldDB" id="A0AAV0AI91"/>
<evidence type="ECO:0000256" key="18">
    <source>
        <dbReference type="SAM" id="MobiDB-lite"/>
    </source>
</evidence>
<evidence type="ECO:0000256" key="8">
    <source>
        <dbReference type="ARBA" id="ARBA00022801"/>
    </source>
</evidence>
<keyword evidence="5" id="KW-0962">Peroxisome biogenesis</keyword>